<evidence type="ECO:0000259" key="1">
    <source>
        <dbReference type="Pfam" id="PF02627"/>
    </source>
</evidence>
<protein>
    <submittedName>
        <fullName evidence="2">Alkylhydroperoxidase AhpD family core domain-containing protein</fullName>
    </submittedName>
</protein>
<dbReference type="InterPro" id="IPR003779">
    <property type="entry name" value="CMD-like"/>
</dbReference>
<dbReference type="AlphaFoldDB" id="A0A1G4STV2"/>
<dbReference type="NCBIfam" id="TIGR00778">
    <property type="entry name" value="ahpD_dom"/>
    <property type="match status" value="1"/>
</dbReference>
<dbReference type="Gene3D" id="1.20.1290.10">
    <property type="entry name" value="AhpD-like"/>
    <property type="match status" value="1"/>
</dbReference>
<gene>
    <name evidence="2" type="ORF">SAMN02927928_2858</name>
</gene>
<keyword evidence="2" id="KW-0575">Peroxidase</keyword>
<dbReference type="RefSeq" id="WP_090649333.1">
    <property type="nucleotide sequence ID" value="NZ_CBCRYE010000003.1"/>
</dbReference>
<evidence type="ECO:0000313" key="3">
    <source>
        <dbReference type="Proteomes" id="UP000199150"/>
    </source>
</evidence>
<dbReference type="OrthoDB" id="9801997at2"/>
<dbReference type="InterPro" id="IPR029032">
    <property type="entry name" value="AhpD-like"/>
</dbReference>
<accession>A0A1G4STV2</accession>
<evidence type="ECO:0000313" key="2">
    <source>
        <dbReference type="EMBL" id="SCW71699.1"/>
    </source>
</evidence>
<dbReference type="Proteomes" id="UP000199150">
    <property type="component" value="Unassembled WGS sequence"/>
</dbReference>
<dbReference type="PANTHER" id="PTHR34846:SF10">
    <property type="entry name" value="CYTOPLASMIC PROTEIN"/>
    <property type="match status" value="1"/>
</dbReference>
<feature type="domain" description="Carboxymuconolactone decarboxylase-like" evidence="1">
    <location>
        <begin position="17"/>
        <end position="94"/>
    </location>
</feature>
<dbReference type="PANTHER" id="PTHR34846">
    <property type="entry name" value="4-CARBOXYMUCONOLACTONE DECARBOXYLASE FAMILY PROTEIN (AFU_ORTHOLOGUE AFUA_6G11590)"/>
    <property type="match status" value="1"/>
</dbReference>
<dbReference type="InterPro" id="IPR004675">
    <property type="entry name" value="AhpD_core"/>
</dbReference>
<keyword evidence="3" id="KW-1185">Reference proteome</keyword>
<name>A0A1G4STV2_9CAUL</name>
<keyword evidence="2" id="KW-0560">Oxidoreductase</keyword>
<proteinExistence type="predicted"/>
<dbReference type="EMBL" id="FMTS01000005">
    <property type="protein sequence ID" value="SCW71699.1"/>
    <property type="molecule type" value="Genomic_DNA"/>
</dbReference>
<dbReference type="SUPFAM" id="SSF69118">
    <property type="entry name" value="AhpD-like"/>
    <property type="match status" value="1"/>
</dbReference>
<dbReference type="GO" id="GO:0051920">
    <property type="term" value="F:peroxiredoxin activity"/>
    <property type="evidence" value="ECO:0007669"/>
    <property type="project" value="InterPro"/>
</dbReference>
<dbReference type="Pfam" id="PF02627">
    <property type="entry name" value="CMD"/>
    <property type="match status" value="1"/>
</dbReference>
<dbReference type="STRING" id="260084.SAMN02927928_2858"/>
<organism evidence="2 3">
    <name type="scientific">Asticcacaulis taihuensis</name>
    <dbReference type="NCBI Taxonomy" id="260084"/>
    <lineage>
        <taxon>Bacteria</taxon>
        <taxon>Pseudomonadati</taxon>
        <taxon>Pseudomonadota</taxon>
        <taxon>Alphaproteobacteria</taxon>
        <taxon>Caulobacterales</taxon>
        <taxon>Caulobacteraceae</taxon>
        <taxon>Asticcacaulis</taxon>
    </lineage>
</organism>
<sequence>MTHFNRLNLASLAADGYNGLIATETYLHGALDLKLLSLVKLRVSQINGCAFCLHMHYEEALKAGDTPARLNLLPAWEESRMFTEKERAALLWAESLTHIDVDRAEDETYAEVKAQFSDKEMADLTLAIAMINAWNRLAVSMRFLHANDKPAS</sequence>
<reference evidence="3" key="1">
    <citation type="submission" date="2016-10" db="EMBL/GenBank/DDBJ databases">
        <authorList>
            <person name="Varghese N."/>
            <person name="Submissions S."/>
        </authorList>
    </citation>
    <scope>NUCLEOTIDE SEQUENCE [LARGE SCALE GENOMIC DNA]</scope>
    <source>
        <strain evidence="3">CGMCC 1.3431</strain>
    </source>
</reference>